<dbReference type="Gene3D" id="3.40.50.10490">
    <property type="entry name" value="Glucose-6-phosphate isomerase like protein, domain 1"/>
    <property type="match status" value="1"/>
</dbReference>
<keyword evidence="1" id="KW-0805">Transcription regulation</keyword>
<dbReference type="SUPFAM" id="SSF53697">
    <property type="entry name" value="SIS domain"/>
    <property type="match status" value="1"/>
</dbReference>
<dbReference type="PANTHER" id="PTHR30514">
    <property type="entry name" value="GLUCOKINASE"/>
    <property type="match status" value="1"/>
</dbReference>
<dbReference type="SUPFAM" id="SSF46689">
    <property type="entry name" value="Homeodomain-like"/>
    <property type="match status" value="1"/>
</dbReference>
<gene>
    <name evidence="5" type="ORF">HNR32_000334</name>
</gene>
<dbReference type="PANTHER" id="PTHR30514:SF10">
    <property type="entry name" value="MURR_RPIR FAMILY TRANSCRIPTIONAL REGULATOR"/>
    <property type="match status" value="1"/>
</dbReference>
<evidence type="ECO:0000256" key="1">
    <source>
        <dbReference type="ARBA" id="ARBA00023015"/>
    </source>
</evidence>
<dbReference type="InterPro" id="IPR047640">
    <property type="entry name" value="RpiR-like"/>
</dbReference>
<dbReference type="InterPro" id="IPR036388">
    <property type="entry name" value="WH-like_DNA-bd_sf"/>
</dbReference>
<dbReference type="InterPro" id="IPR001347">
    <property type="entry name" value="SIS_dom"/>
</dbReference>
<evidence type="ECO:0000313" key="5">
    <source>
        <dbReference type="EMBL" id="MBB5335220.1"/>
    </source>
</evidence>
<dbReference type="InterPro" id="IPR035472">
    <property type="entry name" value="RpiR-like_SIS"/>
</dbReference>
<dbReference type="Pfam" id="PF01380">
    <property type="entry name" value="SIS"/>
    <property type="match status" value="1"/>
</dbReference>
<organism evidence="5 6">
    <name type="scientific">Pectinatus brassicae</name>
    <dbReference type="NCBI Taxonomy" id="862415"/>
    <lineage>
        <taxon>Bacteria</taxon>
        <taxon>Bacillati</taxon>
        <taxon>Bacillota</taxon>
        <taxon>Negativicutes</taxon>
        <taxon>Selenomonadales</taxon>
        <taxon>Selenomonadaceae</taxon>
        <taxon>Pectinatus</taxon>
    </lineage>
</organism>
<dbReference type="GO" id="GO:0003677">
    <property type="term" value="F:DNA binding"/>
    <property type="evidence" value="ECO:0007669"/>
    <property type="project" value="UniProtKB-KW"/>
</dbReference>
<dbReference type="Pfam" id="PF01418">
    <property type="entry name" value="HTH_6"/>
    <property type="match status" value="1"/>
</dbReference>
<dbReference type="Gene3D" id="1.10.10.10">
    <property type="entry name" value="Winged helix-like DNA-binding domain superfamily/Winged helix DNA-binding domain"/>
    <property type="match status" value="1"/>
</dbReference>
<dbReference type="EMBL" id="JACHFH010000002">
    <property type="protein sequence ID" value="MBB5335220.1"/>
    <property type="molecule type" value="Genomic_DNA"/>
</dbReference>
<dbReference type="InterPro" id="IPR046348">
    <property type="entry name" value="SIS_dom_sf"/>
</dbReference>
<protein>
    <submittedName>
        <fullName evidence="5">DNA-binding MurR/RpiR family transcriptional regulator</fullName>
    </submittedName>
</protein>
<dbReference type="Proteomes" id="UP000559117">
    <property type="component" value="Unassembled WGS sequence"/>
</dbReference>
<keyword evidence="6" id="KW-1185">Reference proteome</keyword>
<proteinExistence type="predicted"/>
<sequence length="287" mass="33235">MRLLKTMSENERFNSTEQSIIKYILAHSKEISHFSIRDLSERTFSSPATIFRLCQKLNLKGYTDFKIKFISEINRTSDLGRPITGRPITDKNPPDSIVKKIAALEIEAIEETKNEMDTQQLIRIAEKINDAKCIDFYAFDQNYFIAQMTSYNLTQIKKTSIANLAANSQYMQALTCDKDNIAIILSRTGENKRLIDIANILKTRRITSLLLSPAKNSSLAKLTSEFLYVADTKEYLDMGLLIFNTGVRYYLDVIFAMLLSQNYWDIKKTYDNFEDIFGRLKDPWHLW</sequence>
<evidence type="ECO:0000256" key="2">
    <source>
        <dbReference type="ARBA" id="ARBA00023125"/>
    </source>
</evidence>
<feature type="domain" description="HTH rpiR-type" evidence="4">
    <location>
        <begin position="1"/>
        <end position="76"/>
    </location>
</feature>
<dbReference type="InterPro" id="IPR000281">
    <property type="entry name" value="HTH_RpiR"/>
</dbReference>
<keyword evidence="2 5" id="KW-0238">DNA-binding</keyword>
<evidence type="ECO:0000259" key="4">
    <source>
        <dbReference type="PROSITE" id="PS51071"/>
    </source>
</evidence>
<accession>A0A840UGA8</accession>
<dbReference type="InterPro" id="IPR009057">
    <property type="entry name" value="Homeodomain-like_sf"/>
</dbReference>
<dbReference type="PROSITE" id="PS51071">
    <property type="entry name" value="HTH_RPIR"/>
    <property type="match status" value="1"/>
</dbReference>
<dbReference type="AlphaFoldDB" id="A0A840UGA8"/>
<reference evidence="5 6" key="1">
    <citation type="submission" date="2020-08" db="EMBL/GenBank/DDBJ databases">
        <title>Genomic Encyclopedia of Type Strains, Phase IV (KMG-IV): sequencing the most valuable type-strain genomes for metagenomic binning, comparative biology and taxonomic classification.</title>
        <authorList>
            <person name="Goeker M."/>
        </authorList>
    </citation>
    <scope>NUCLEOTIDE SEQUENCE [LARGE SCALE GENOMIC DNA]</scope>
    <source>
        <strain evidence="5 6">DSM 24661</strain>
    </source>
</reference>
<evidence type="ECO:0000313" key="6">
    <source>
        <dbReference type="Proteomes" id="UP000559117"/>
    </source>
</evidence>
<dbReference type="RefSeq" id="WP_183859034.1">
    <property type="nucleotide sequence ID" value="NZ_JACHFH010000002.1"/>
</dbReference>
<dbReference type="GO" id="GO:1901135">
    <property type="term" value="P:carbohydrate derivative metabolic process"/>
    <property type="evidence" value="ECO:0007669"/>
    <property type="project" value="InterPro"/>
</dbReference>
<keyword evidence="3" id="KW-0804">Transcription</keyword>
<name>A0A840UGA8_9FIRM</name>
<dbReference type="GO" id="GO:0003700">
    <property type="term" value="F:DNA-binding transcription factor activity"/>
    <property type="evidence" value="ECO:0007669"/>
    <property type="project" value="InterPro"/>
</dbReference>
<dbReference type="GO" id="GO:0097367">
    <property type="term" value="F:carbohydrate derivative binding"/>
    <property type="evidence" value="ECO:0007669"/>
    <property type="project" value="InterPro"/>
</dbReference>
<dbReference type="CDD" id="cd05013">
    <property type="entry name" value="SIS_RpiR"/>
    <property type="match status" value="1"/>
</dbReference>
<comment type="caution">
    <text evidence="5">The sequence shown here is derived from an EMBL/GenBank/DDBJ whole genome shotgun (WGS) entry which is preliminary data.</text>
</comment>
<evidence type="ECO:0000256" key="3">
    <source>
        <dbReference type="ARBA" id="ARBA00023163"/>
    </source>
</evidence>